<reference evidence="2 3" key="1">
    <citation type="submission" date="2018-10" db="EMBL/GenBank/DDBJ databases">
        <title>Isolation of pseudouridimycin from Streptomyces albus DSM 40763.</title>
        <authorList>
            <person name="Rosenqvist P."/>
            <person name="Metsae-Ketelae M."/>
            <person name="Virta P."/>
        </authorList>
    </citation>
    <scope>NUCLEOTIDE SEQUENCE [LARGE SCALE GENOMIC DNA]</scope>
    <source>
        <strain evidence="2 3">DSM 40763</strain>
    </source>
</reference>
<evidence type="ECO:0000256" key="1">
    <source>
        <dbReference type="SAM" id="MobiDB-lite"/>
    </source>
</evidence>
<feature type="region of interest" description="Disordered" evidence="1">
    <location>
        <begin position="1"/>
        <end position="23"/>
    </location>
</feature>
<evidence type="ECO:0000313" key="2">
    <source>
        <dbReference type="EMBL" id="TGG84642.1"/>
    </source>
</evidence>
<dbReference type="Proteomes" id="UP000298111">
    <property type="component" value="Unassembled WGS sequence"/>
</dbReference>
<dbReference type="AlphaFoldDB" id="A0A8H1QS12"/>
<dbReference type="EMBL" id="RCIY01000046">
    <property type="protein sequence ID" value="TGG84642.1"/>
    <property type="molecule type" value="Genomic_DNA"/>
</dbReference>
<proteinExistence type="predicted"/>
<comment type="caution">
    <text evidence="2">The sequence shown here is derived from an EMBL/GenBank/DDBJ whole genome shotgun (WGS) entry which is preliminary data.</text>
</comment>
<dbReference type="RefSeq" id="WP_135566975.1">
    <property type="nucleotide sequence ID" value="NZ_CP103060.1"/>
</dbReference>
<gene>
    <name evidence="2" type="ORF">D8771_12365</name>
</gene>
<name>A0A8H1QS12_9ACTN</name>
<protein>
    <submittedName>
        <fullName evidence="2">Uncharacterized protein</fullName>
    </submittedName>
</protein>
<evidence type="ECO:0000313" key="3">
    <source>
        <dbReference type="Proteomes" id="UP000298111"/>
    </source>
</evidence>
<organism evidence="2 3">
    <name type="scientific">Streptomyces albus</name>
    <dbReference type="NCBI Taxonomy" id="1888"/>
    <lineage>
        <taxon>Bacteria</taxon>
        <taxon>Bacillati</taxon>
        <taxon>Actinomycetota</taxon>
        <taxon>Actinomycetes</taxon>
        <taxon>Kitasatosporales</taxon>
        <taxon>Streptomycetaceae</taxon>
        <taxon>Streptomyces</taxon>
    </lineage>
</organism>
<dbReference type="GeneID" id="75183088"/>
<accession>A0A8H1QS12</accession>
<sequence>MPEDIFGDALPPAQREPRKRAFSDKDRRTLHERLVDCAHNPDLYELAEALPPPGRVGRPRRYPDVAFLFFLAARSVLASARRTAAHLEDPEVWTILRAGVRAELGRTAAALLPETGPTRSQWLHAQQRLREHSYDLWNMYRGLALEQALEQGIFPENQTRSWSSPQRLQLIAADGTVLKSPTLARASRSVDMTTGEIRYHRVDPASVAQTEGGGTEVYGPKYVFFSARKDESYLSRVFLDSRYVPHLHPGGEAAVAVKGVIDIMSAAPGCMGVLYDGAIRGVHRDAIARFGGLIINKQHKGNEPQFYESLRPGRCIHELWAACGRIAEKVHYADGTAELVPVPIKRLERRGVRTFRWYHVLTIPCRRGVHEHRVAVGTTSRKGERPPGQSDEERGFHRAEHLQQIPEFTRTHQLVYPYRSDAESGHAQLDASLWNGRLISYGVEAQQLLTLGFVLAQNSTSRALHQGGAALLSHTA</sequence>